<reference evidence="1 2" key="1">
    <citation type="journal article" date="2022" name="Genome Biol. Evol.">
        <title>The Spruce Budworm Genome: Reconstructing the Evolutionary History of Antifreeze Proteins.</title>
        <authorList>
            <person name="Beliveau C."/>
            <person name="Gagne P."/>
            <person name="Picq S."/>
            <person name="Vernygora O."/>
            <person name="Keeling C.I."/>
            <person name="Pinkney K."/>
            <person name="Doucet D."/>
            <person name="Wen F."/>
            <person name="Johnston J.S."/>
            <person name="Maaroufi H."/>
            <person name="Boyle B."/>
            <person name="Laroche J."/>
            <person name="Dewar K."/>
            <person name="Juretic N."/>
            <person name="Blackburn G."/>
            <person name="Nisole A."/>
            <person name="Brunet B."/>
            <person name="Brandao M."/>
            <person name="Lumley L."/>
            <person name="Duan J."/>
            <person name="Quan G."/>
            <person name="Lucarotti C.J."/>
            <person name="Roe A.D."/>
            <person name="Sperling F.A.H."/>
            <person name="Levesque R.C."/>
            <person name="Cusson M."/>
        </authorList>
    </citation>
    <scope>NUCLEOTIDE SEQUENCE [LARGE SCALE GENOMIC DNA]</scope>
    <source>
        <strain evidence="1">Glfc:IPQL:Cfum</strain>
    </source>
</reference>
<dbReference type="Proteomes" id="UP001064048">
    <property type="component" value="Chromosome 16"/>
</dbReference>
<evidence type="ECO:0000313" key="2">
    <source>
        <dbReference type="Proteomes" id="UP001064048"/>
    </source>
</evidence>
<organism evidence="1 2">
    <name type="scientific">Choristoneura fumiferana</name>
    <name type="common">Spruce budworm moth</name>
    <name type="synonym">Archips fumiferana</name>
    <dbReference type="NCBI Taxonomy" id="7141"/>
    <lineage>
        <taxon>Eukaryota</taxon>
        <taxon>Metazoa</taxon>
        <taxon>Ecdysozoa</taxon>
        <taxon>Arthropoda</taxon>
        <taxon>Hexapoda</taxon>
        <taxon>Insecta</taxon>
        <taxon>Pterygota</taxon>
        <taxon>Neoptera</taxon>
        <taxon>Endopterygota</taxon>
        <taxon>Lepidoptera</taxon>
        <taxon>Glossata</taxon>
        <taxon>Ditrysia</taxon>
        <taxon>Tortricoidea</taxon>
        <taxon>Tortricidae</taxon>
        <taxon>Tortricinae</taxon>
        <taxon>Choristoneura</taxon>
    </lineage>
</organism>
<protein>
    <submittedName>
        <fullName evidence="1">Uncharacterized protein</fullName>
    </submittedName>
</protein>
<evidence type="ECO:0000313" key="1">
    <source>
        <dbReference type="EMBL" id="KAI8421986.1"/>
    </source>
</evidence>
<name>A0ACC0JCW7_CHOFU</name>
<accession>A0ACC0JCW7</accession>
<gene>
    <name evidence="1" type="ORF">MSG28_009892</name>
</gene>
<keyword evidence="2" id="KW-1185">Reference proteome</keyword>
<sequence>MRYYGFEPETIEWFSSYLSGRTQVVNLHTTDGSYVHTVIENCKYHFYADDIQIYLSFHPKNTESAVAKINEDLERISTWSESNCLVLNPSKSKVMLFGSTKQINRITDHNPVIMISGDQVERVSEARNLGVLMEESLRFEGHIAEVVKTCFYRLKILYRIRDFLSVDLRIRLCDSLILSKLSYADIVYGPRLLSRTDRVVQRVQNACARFCFKIPSRAHVTPYLNSAGILKMVYRRELHLSSLLFGIVKSGVPEYLFHKLKWRKSRSSTHGLREMKFLVTFFMAVACVVAEPGLSEWNAEYGAYPTGHVVKLNYDAPIVKYDAPIVKYDAPFVKYDGRLLKYDTPILNYDPSILNYDPSILNYDPSILKYDAPMYYRLASKAYTLPAGYRLSYDPENFNEAFGFYPDHKK</sequence>
<dbReference type="EMBL" id="CM046116">
    <property type="protein sequence ID" value="KAI8421986.1"/>
    <property type="molecule type" value="Genomic_DNA"/>
</dbReference>
<proteinExistence type="predicted"/>
<comment type="caution">
    <text evidence="1">The sequence shown here is derived from an EMBL/GenBank/DDBJ whole genome shotgun (WGS) entry which is preliminary data.</text>
</comment>